<feature type="region of interest" description="Disordered" evidence="1">
    <location>
        <begin position="1"/>
        <end position="225"/>
    </location>
</feature>
<feature type="compositionally biased region" description="Acidic residues" evidence="1">
    <location>
        <begin position="110"/>
        <end position="120"/>
    </location>
</feature>
<dbReference type="AlphaFoldDB" id="A0A5N6LBL8"/>
<feature type="compositionally biased region" description="Basic and acidic residues" evidence="1">
    <location>
        <begin position="359"/>
        <end position="397"/>
    </location>
</feature>
<protein>
    <submittedName>
        <fullName evidence="2">Uncharacterized protein</fullName>
    </submittedName>
</protein>
<name>A0A5N6LBL8_9ASTR</name>
<proteinExistence type="predicted"/>
<feature type="compositionally biased region" description="Basic and acidic residues" evidence="1">
    <location>
        <begin position="152"/>
        <end position="167"/>
    </location>
</feature>
<feature type="compositionally biased region" description="Gly residues" evidence="1">
    <location>
        <begin position="1"/>
        <end position="13"/>
    </location>
</feature>
<feature type="compositionally biased region" description="Polar residues" evidence="1">
    <location>
        <begin position="54"/>
        <end position="65"/>
    </location>
</feature>
<organism evidence="2 4">
    <name type="scientific">Mikania micrantha</name>
    <name type="common">bitter vine</name>
    <dbReference type="NCBI Taxonomy" id="192012"/>
    <lineage>
        <taxon>Eukaryota</taxon>
        <taxon>Viridiplantae</taxon>
        <taxon>Streptophyta</taxon>
        <taxon>Embryophyta</taxon>
        <taxon>Tracheophyta</taxon>
        <taxon>Spermatophyta</taxon>
        <taxon>Magnoliopsida</taxon>
        <taxon>eudicotyledons</taxon>
        <taxon>Gunneridae</taxon>
        <taxon>Pentapetalae</taxon>
        <taxon>asterids</taxon>
        <taxon>campanulids</taxon>
        <taxon>Asterales</taxon>
        <taxon>Asteraceae</taxon>
        <taxon>Asteroideae</taxon>
        <taxon>Heliantheae alliance</taxon>
        <taxon>Eupatorieae</taxon>
        <taxon>Mikania</taxon>
    </lineage>
</organism>
<keyword evidence="4" id="KW-1185">Reference proteome</keyword>
<feature type="compositionally biased region" description="Basic residues" evidence="1">
    <location>
        <begin position="16"/>
        <end position="28"/>
    </location>
</feature>
<gene>
    <name evidence="3" type="ORF">E3N88_23271</name>
    <name evidence="2" type="ORF">E3N88_44572</name>
</gene>
<evidence type="ECO:0000313" key="3">
    <source>
        <dbReference type="EMBL" id="KAD4585670.1"/>
    </source>
</evidence>
<dbReference type="EMBL" id="SZYD01000012">
    <property type="protein sequence ID" value="KAD4585670.1"/>
    <property type="molecule type" value="Genomic_DNA"/>
</dbReference>
<comment type="caution">
    <text evidence="2">The sequence shown here is derived from an EMBL/GenBank/DDBJ whole genome shotgun (WGS) entry which is preliminary data.</text>
</comment>
<sequence>MSEGNGKGKGIFGIFGRKKTSSKSHSRSRGSEEGPSRPRLSQEPDASGYCTAIPSRSRQRQSPTPAVSVPQATRGRRSVGARMTTQMPVIEWFEAPRNLSEFTHTPPTPSEDEEPYEESEAPTHIVISDDDTQGVAADSLPLPVLSDDQTEVVEHTSAQKESTHMSEEYEQDSPDESVPMEFLMNDEPRRTRNPEPSSRRTHRRHEEHDMADSHRRSGERFGQSRDVLAQTDALWQSFEEEHRRQHAMYQPPPPVYQPTPPIMYQVPPVYPQMPVYQPMPTYVPAPTYPQPPMYQSPPLVGYPPSPFGYPTPAYPMYSSPPAYAPPYPHYQQATPYPHYPPYPEPHRESFEAGPSSRPHVREPSRRSTGTRLDDRGEGSYRRRDTRFRGDDDIRRRL</sequence>
<evidence type="ECO:0000313" key="4">
    <source>
        <dbReference type="Proteomes" id="UP000326396"/>
    </source>
</evidence>
<feature type="compositionally biased region" description="Basic and acidic residues" evidence="1">
    <location>
        <begin position="29"/>
        <end position="42"/>
    </location>
</feature>
<feature type="compositionally biased region" description="Basic and acidic residues" evidence="1">
    <location>
        <begin position="204"/>
        <end position="223"/>
    </location>
</feature>
<reference evidence="2 4" key="1">
    <citation type="submission" date="2019-05" db="EMBL/GenBank/DDBJ databases">
        <title>Mikania micrantha, genome provides insights into the molecular mechanism of rapid growth.</title>
        <authorList>
            <person name="Liu B."/>
        </authorList>
    </citation>
    <scope>NUCLEOTIDE SEQUENCE [LARGE SCALE GENOMIC DNA]</scope>
    <source>
        <strain evidence="2">NLD-2019</strain>
        <tissue evidence="2">Leaf</tissue>
    </source>
</reference>
<dbReference type="EMBL" id="SZYD01001854">
    <property type="protein sequence ID" value="KAD0234950.1"/>
    <property type="molecule type" value="Genomic_DNA"/>
</dbReference>
<evidence type="ECO:0000313" key="2">
    <source>
        <dbReference type="EMBL" id="KAD0234950.1"/>
    </source>
</evidence>
<dbReference type="Proteomes" id="UP000326396">
    <property type="component" value="Linkage Group LG2"/>
</dbReference>
<accession>A0A5N6LBL8</accession>
<feature type="region of interest" description="Disordered" evidence="1">
    <location>
        <begin position="320"/>
        <end position="397"/>
    </location>
</feature>
<evidence type="ECO:0000256" key="1">
    <source>
        <dbReference type="SAM" id="MobiDB-lite"/>
    </source>
</evidence>